<feature type="domain" description="N-acetyltransferase" evidence="1">
    <location>
        <begin position="5"/>
        <end position="158"/>
    </location>
</feature>
<name>A0ABR9B772_9RHOO</name>
<dbReference type="EMBL" id="JACYTO010000001">
    <property type="protein sequence ID" value="MBD8502122.1"/>
    <property type="molecule type" value="Genomic_DNA"/>
</dbReference>
<dbReference type="InterPro" id="IPR052564">
    <property type="entry name" value="N-acetyltrans/Recomb-assoc"/>
</dbReference>
<dbReference type="Gene3D" id="3.40.630.30">
    <property type="match status" value="1"/>
</dbReference>
<reference evidence="3" key="1">
    <citation type="submission" date="2023-07" db="EMBL/GenBank/DDBJ databases">
        <title>Thauera sp. CAU 1555 isolated from sand of Yaerae Beach.</title>
        <authorList>
            <person name="Kim W."/>
        </authorList>
    </citation>
    <scope>NUCLEOTIDE SEQUENCE [LARGE SCALE GENOMIC DNA]</scope>
    <source>
        <strain evidence="3">CAU 1555</strain>
    </source>
</reference>
<evidence type="ECO:0000313" key="3">
    <source>
        <dbReference type="Proteomes" id="UP000603602"/>
    </source>
</evidence>
<dbReference type="InterPro" id="IPR016181">
    <property type="entry name" value="Acyl_CoA_acyltransferase"/>
</dbReference>
<proteinExistence type="predicted"/>
<evidence type="ECO:0000313" key="2">
    <source>
        <dbReference type="EMBL" id="MBD8502122.1"/>
    </source>
</evidence>
<organism evidence="2 3">
    <name type="scientific">Thauera sedimentorum</name>
    <dbReference type="NCBI Taxonomy" id="2767595"/>
    <lineage>
        <taxon>Bacteria</taxon>
        <taxon>Pseudomonadati</taxon>
        <taxon>Pseudomonadota</taxon>
        <taxon>Betaproteobacteria</taxon>
        <taxon>Rhodocyclales</taxon>
        <taxon>Zoogloeaceae</taxon>
        <taxon>Thauera</taxon>
    </lineage>
</organism>
<comment type="caution">
    <text evidence="2">The sequence shown here is derived from an EMBL/GenBank/DDBJ whole genome shotgun (WGS) entry which is preliminary data.</text>
</comment>
<dbReference type="InterPro" id="IPR000182">
    <property type="entry name" value="GNAT_dom"/>
</dbReference>
<dbReference type="SUPFAM" id="SSF55729">
    <property type="entry name" value="Acyl-CoA N-acyltransferases (Nat)"/>
    <property type="match status" value="1"/>
</dbReference>
<gene>
    <name evidence="2" type="ORF">IFO67_04445</name>
</gene>
<evidence type="ECO:0000259" key="1">
    <source>
        <dbReference type="PROSITE" id="PS51186"/>
    </source>
</evidence>
<keyword evidence="3" id="KW-1185">Reference proteome</keyword>
<dbReference type="PANTHER" id="PTHR43451:SF1">
    <property type="entry name" value="ACETYLTRANSFERASE"/>
    <property type="match status" value="1"/>
</dbReference>
<sequence>MSSLPSLRDYTDADLSEVVALYTAAIHGLTGDHYTAAQRMAWAPLQPDLAGWRERLRGLRVLLAEERGVLAGFIAWDADGHIDLLFTAPACARRGVAGMLYARAEAALRAAGVGELRTEASLVARPFFEGQGFDVVEVEDVLRGGVSLRRFAMRKRLSAS</sequence>
<accession>A0ABR9B772</accession>
<dbReference type="PANTHER" id="PTHR43451">
    <property type="entry name" value="ACETYLTRANSFERASE (GNAT) FAMILY PROTEIN"/>
    <property type="match status" value="1"/>
</dbReference>
<dbReference type="Pfam" id="PF13673">
    <property type="entry name" value="Acetyltransf_10"/>
    <property type="match status" value="1"/>
</dbReference>
<protein>
    <submittedName>
        <fullName evidence="2">GNAT family N-acetyltransferase</fullName>
    </submittedName>
</protein>
<dbReference type="PROSITE" id="PS51186">
    <property type="entry name" value="GNAT"/>
    <property type="match status" value="1"/>
</dbReference>
<dbReference type="Proteomes" id="UP000603602">
    <property type="component" value="Unassembled WGS sequence"/>
</dbReference>
<dbReference type="RefSeq" id="WP_187716919.1">
    <property type="nucleotide sequence ID" value="NZ_JACTAH010000001.1"/>
</dbReference>